<feature type="chain" id="PRO_5007830734" description="Leucine-rich repeat-containing N-terminal plant-type domain-containing protein" evidence="12">
    <location>
        <begin position="23"/>
        <end position="784"/>
    </location>
</feature>
<dbReference type="Pfam" id="PF00560">
    <property type="entry name" value="LRR_1"/>
    <property type="match status" value="3"/>
</dbReference>
<evidence type="ECO:0000256" key="6">
    <source>
        <dbReference type="ARBA" id="ARBA00022989"/>
    </source>
</evidence>
<evidence type="ECO:0000256" key="4">
    <source>
        <dbReference type="ARBA" id="ARBA00022729"/>
    </source>
</evidence>
<protein>
    <recommendedName>
        <fullName evidence="13">Leucine-rich repeat-containing N-terminal plant-type domain-containing protein</fullName>
    </recommendedName>
</protein>
<sequence length="784" mass="85320">MEADQIKLTVALCMCLVSLVISTTDPNDLAILKQFSKGLSNAEVLKWPNNDDPCGPPSWPHIFCTGNRVSQIQVQGLNLKGPLPQNFNQLSMLTNVGLQKNNFTGNLPSFSGLSRLRYAYLDFNNFDTIPSDFFRGLDGLEVLALDNNPLLNKTAGWLLPVDLQNSAQLANLSLMDCNLAGVLPDFLGQMSSLEVLKLSFNRLSGGIPVTFQGSVVRILWLNEQSGGASHGMSGTIDVVASMSSLTSLWLHGNHFSGKIPKNIGDLASLQELNLNSNDFVGLIPDTLATIHFKSLDLNNNHFMGPIPRFKGVNASYRTNSFCQNDPGLPCAPEVMALLEFLDGVNYPPRLVSSWSGNNPCDGPWLGLICNANREVTMINLPKFNLSGNLSPSIANLHSVSEILLSSNNLTGRIPASWVNLKSLKLLDVSGNNLSPPIPRFDSSVKLNLNGNPLLNSNKSSATAPPDNGPSPEESMSLHNNSTSESAGLKTHTKPSKKKRPKLVMFVVPVATFGILIFMAFPLSIYLCKKRRNSIENPTSLLVHPKDLSDSDNLVKVVVESNNQGSASTLTGSSLGSRYSSGMNSHITDTGNMIVSVQVLRKVTNNFAPENELGRGVTGKVTTKADVFSFGVVLMELLTGLMALDEERPEESQYLAAWFWNIKSSTEKLKAAIDPALDMKEEIFESICTIAELAGHCTAREPNQRPEMGHAVNVLSPLVEKWKPLKDEIEEYCGIDYSLPLNQMVKGWQEAEGNDLSFVDLEDSRGSIPSRPAGFADSFTSTDGR</sequence>
<keyword evidence="8" id="KW-0675">Receptor</keyword>
<evidence type="ECO:0000256" key="8">
    <source>
        <dbReference type="ARBA" id="ARBA00023170"/>
    </source>
</evidence>
<feature type="compositionally biased region" description="Low complexity" evidence="10">
    <location>
        <begin position="451"/>
        <end position="460"/>
    </location>
</feature>
<evidence type="ECO:0000256" key="1">
    <source>
        <dbReference type="ARBA" id="ARBA00004167"/>
    </source>
</evidence>
<dbReference type="OMA" id="KRSMDRH"/>
<gene>
    <name evidence="14" type="ORF">DCAR_020705</name>
</gene>
<keyword evidence="7 11" id="KW-0472">Membrane</keyword>
<feature type="compositionally biased region" description="Polar residues" evidence="10">
    <location>
        <begin position="476"/>
        <end position="485"/>
    </location>
</feature>
<keyword evidence="9" id="KW-0325">Glycoprotein</keyword>
<name>A0A161ZXP7_DAUCS</name>
<comment type="subcellular location">
    <subcellularLocation>
        <location evidence="1">Membrane</location>
        <topology evidence="1">Single-pass membrane protein</topology>
    </subcellularLocation>
</comment>
<dbReference type="GO" id="GO:0016020">
    <property type="term" value="C:membrane"/>
    <property type="evidence" value="ECO:0007669"/>
    <property type="project" value="UniProtKB-SubCell"/>
</dbReference>
<keyword evidence="5" id="KW-0677">Repeat</keyword>
<dbReference type="PANTHER" id="PTHR47986:SF13">
    <property type="entry name" value="RECEPTOR PROTEIN KINASE TMK1-LIKE"/>
    <property type="match status" value="1"/>
</dbReference>
<keyword evidence="6 11" id="KW-1133">Transmembrane helix</keyword>
<dbReference type="Gene3D" id="1.10.510.10">
    <property type="entry name" value="Transferase(Phosphotransferase) domain 1"/>
    <property type="match status" value="1"/>
</dbReference>
<dbReference type="AlphaFoldDB" id="A0A161ZXP7"/>
<feature type="transmembrane region" description="Helical" evidence="11">
    <location>
        <begin position="502"/>
        <end position="527"/>
    </location>
</feature>
<accession>A0A161ZXP7</accession>
<dbReference type="InterPro" id="IPR011009">
    <property type="entry name" value="Kinase-like_dom_sf"/>
</dbReference>
<dbReference type="Pfam" id="PF08263">
    <property type="entry name" value="LRRNT_2"/>
    <property type="match status" value="2"/>
</dbReference>
<dbReference type="SUPFAM" id="SSF52058">
    <property type="entry name" value="L domain-like"/>
    <property type="match status" value="1"/>
</dbReference>
<evidence type="ECO:0000256" key="11">
    <source>
        <dbReference type="SAM" id="Phobius"/>
    </source>
</evidence>
<evidence type="ECO:0000256" key="3">
    <source>
        <dbReference type="ARBA" id="ARBA00022692"/>
    </source>
</evidence>
<keyword evidence="2" id="KW-0433">Leucine-rich repeat</keyword>
<evidence type="ECO:0000256" key="5">
    <source>
        <dbReference type="ARBA" id="ARBA00022737"/>
    </source>
</evidence>
<dbReference type="InterPro" id="IPR001611">
    <property type="entry name" value="Leu-rich_rpt"/>
</dbReference>
<dbReference type="Gramene" id="KZM91930">
    <property type="protein sequence ID" value="KZM91930"/>
    <property type="gene ID" value="DCAR_020705"/>
</dbReference>
<feature type="signal peptide" evidence="12">
    <location>
        <begin position="1"/>
        <end position="22"/>
    </location>
</feature>
<evidence type="ECO:0000256" key="2">
    <source>
        <dbReference type="ARBA" id="ARBA00022614"/>
    </source>
</evidence>
<feature type="domain" description="Leucine-rich repeat-containing N-terminal plant-type" evidence="13">
    <location>
        <begin position="332"/>
        <end position="370"/>
    </location>
</feature>
<dbReference type="InterPro" id="IPR032675">
    <property type="entry name" value="LRR_dom_sf"/>
</dbReference>
<evidence type="ECO:0000256" key="10">
    <source>
        <dbReference type="SAM" id="MobiDB-lite"/>
    </source>
</evidence>
<dbReference type="PANTHER" id="PTHR47986">
    <property type="entry name" value="OSJNBA0070M12.3 PROTEIN"/>
    <property type="match status" value="1"/>
</dbReference>
<dbReference type="GO" id="GO:0006952">
    <property type="term" value="P:defense response"/>
    <property type="evidence" value="ECO:0007669"/>
    <property type="project" value="UniProtKB-ARBA"/>
</dbReference>
<dbReference type="Gene3D" id="3.80.10.10">
    <property type="entry name" value="Ribonuclease Inhibitor"/>
    <property type="match status" value="2"/>
</dbReference>
<dbReference type="InterPro" id="IPR052422">
    <property type="entry name" value="Auxin_Ser/Thr_Kinase"/>
</dbReference>
<dbReference type="SMART" id="SM00369">
    <property type="entry name" value="LRR_TYP"/>
    <property type="match status" value="4"/>
</dbReference>
<dbReference type="FunFam" id="3.80.10.10:FF:000129">
    <property type="entry name" value="Leucine-rich repeat receptor-like kinase"/>
    <property type="match status" value="1"/>
</dbReference>
<evidence type="ECO:0000313" key="14">
    <source>
        <dbReference type="EMBL" id="KZM91930.1"/>
    </source>
</evidence>
<evidence type="ECO:0000256" key="7">
    <source>
        <dbReference type="ARBA" id="ARBA00023136"/>
    </source>
</evidence>
<keyword evidence="4 12" id="KW-0732">Signal</keyword>
<evidence type="ECO:0000256" key="9">
    <source>
        <dbReference type="ARBA" id="ARBA00023180"/>
    </source>
</evidence>
<comment type="caution">
    <text evidence="14">The sequence shown here is derived from an EMBL/GenBank/DDBJ whole genome shotgun (WGS) entry which is preliminary data.</text>
</comment>
<proteinExistence type="predicted"/>
<dbReference type="SUPFAM" id="SSF56112">
    <property type="entry name" value="Protein kinase-like (PK-like)"/>
    <property type="match status" value="1"/>
</dbReference>
<organism evidence="14">
    <name type="scientific">Daucus carota subsp. sativus</name>
    <name type="common">Carrot</name>
    <dbReference type="NCBI Taxonomy" id="79200"/>
    <lineage>
        <taxon>Eukaryota</taxon>
        <taxon>Viridiplantae</taxon>
        <taxon>Streptophyta</taxon>
        <taxon>Embryophyta</taxon>
        <taxon>Tracheophyta</taxon>
        <taxon>Spermatophyta</taxon>
        <taxon>Magnoliopsida</taxon>
        <taxon>eudicotyledons</taxon>
        <taxon>Gunneridae</taxon>
        <taxon>Pentapetalae</taxon>
        <taxon>asterids</taxon>
        <taxon>campanulids</taxon>
        <taxon>Apiales</taxon>
        <taxon>Apiaceae</taxon>
        <taxon>Apioideae</taxon>
        <taxon>Scandiceae</taxon>
        <taxon>Daucinae</taxon>
        <taxon>Daucus</taxon>
        <taxon>Daucus sect. Daucus</taxon>
    </lineage>
</organism>
<dbReference type="GO" id="GO:0051707">
    <property type="term" value="P:response to other organism"/>
    <property type="evidence" value="ECO:0007669"/>
    <property type="project" value="UniProtKB-ARBA"/>
</dbReference>
<dbReference type="InterPro" id="IPR013210">
    <property type="entry name" value="LRR_N_plant-typ"/>
</dbReference>
<dbReference type="FunFam" id="3.80.10.10:FF:000190">
    <property type="entry name" value="Receptor-like kinase TMK4"/>
    <property type="match status" value="1"/>
</dbReference>
<feature type="domain" description="Leucine-rich repeat-containing N-terminal plant-type" evidence="13">
    <location>
        <begin position="26"/>
        <end position="65"/>
    </location>
</feature>
<dbReference type="STRING" id="79200.A0A161ZXP7"/>
<dbReference type="InterPro" id="IPR003591">
    <property type="entry name" value="Leu-rich_rpt_typical-subtyp"/>
</dbReference>
<dbReference type="EMBL" id="LNRQ01000006">
    <property type="protein sequence ID" value="KZM91930.1"/>
    <property type="molecule type" value="Genomic_DNA"/>
</dbReference>
<keyword evidence="3 11" id="KW-0812">Transmembrane</keyword>
<evidence type="ECO:0000259" key="13">
    <source>
        <dbReference type="Pfam" id="PF08263"/>
    </source>
</evidence>
<reference evidence="14" key="1">
    <citation type="journal article" date="2016" name="Nat. Genet.">
        <title>A high-quality carrot genome assembly provides new insights into carotenoid accumulation and asterid genome evolution.</title>
        <authorList>
            <person name="Iorizzo M."/>
            <person name="Ellison S."/>
            <person name="Senalik D."/>
            <person name="Zeng P."/>
            <person name="Satapoomin P."/>
            <person name="Huang J."/>
            <person name="Bowman M."/>
            <person name="Iovene M."/>
            <person name="Sanseverino W."/>
            <person name="Cavagnaro P."/>
            <person name="Yildiz M."/>
            <person name="Macko-Podgorni A."/>
            <person name="Moranska E."/>
            <person name="Grzebelus E."/>
            <person name="Grzebelus D."/>
            <person name="Ashrafi H."/>
            <person name="Zheng Z."/>
            <person name="Cheng S."/>
            <person name="Spooner D."/>
            <person name="Van Deynze A."/>
            <person name="Simon P."/>
        </authorList>
    </citation>
    <scope>NUCLEOTIDE SEQUENCE [LARGE SCALE GENOMIC DNA]</scope>
    <source>
        <tissue evidence="14">Leaf</tissue>
    </source>
</reference>
<evidence type="ECO:0000256" key="12">
    <source>
        <dbReference type="SAM" id="SignalP"/>
    </source>
</evidence>
<feature type="region of interest" description="Disordered" evidence="10">
    <location>
        <begin position="451"/>
        <end position="497"/>
    </location>
</feature>